<evidence type="ECO:0000259" key="1">
    <source>
        <dbReference type="SMART" id="SM00871"/>
    </source>
</evidence>
<dbReference type="SUPFAM" id="SSF55136">
    <property type="entry name" value="Probable bacterial effector-binding domain"/>
    <property type="match status" value="1"/>
</dbReference>
<feature type="domain" description="AraC effector-binding" evidence="1">
    <location>
        <begin position="1"/>
        <end position="157"/>
    </location>
</feature>
<protein>
    <submittedName>
        <fullName evidence="2">AraC family transcriptional regulator</fullName>
    </submittedName>
</protein>
<dbReference type="Proteomes" id="UP000290283">
    <property type="component" value="Unassembled WGS sequence"/>
</dbReference>
<dbReference type="SMART" id="SM00871">
    <property type="entry name" value="AraC_E_bind"/>
    <property type="match status" value="1"/>
</dbReference>
<dbReference type="InterPro" id="IPR011256">
    <property type="entry name" value="Reg_factor_effector_dom_sf"/>
</dbReference>
<dbReference type="InterPro" id="IPR029442">
    <property type="entry name" value="GyrI-like"/>
</dbReference>
<name>A0A4V1N1R1_9FLAO</name>
<dbReference type="Gene3D" id="3.20.80.10">
    <property type="entry name" value="Regulatory factor, effector binding domain"/>
    <property type="match status" value="1"/>
</dbReference>
<dbReference type="EMBL" id="SBKO01000005">
    <property type="protein sequence ID" value="RXR17330.1"/>
    <property type="molecule type" value="Genomic_DNA"/>
</dbReference>
<dbReference type="RefSeq" id="WP_129436448.1">
    <property type="nucleotide sequence ID" value="NZ_SBKO01000005.1"/>
</dbReference>
<gene>
    <name evidence="2" type="ORF">EQG63_11105</name>
</gene>
<dbReference type="InterPro" id="IPR010499">
    <property type="entry name" value="AraC_E-bd"/>
</dbReference>
<sequence length="159" mass="18004">MEFSIAELQPKKLVGKSLSMSFTDDKTGMLWGSFAPQIKNVANRVGDEKISLQSYTDDFMIDPTIPFVKWAAIEVSDFKNVIQGIEKLEITGGLYAVFHYKGNVLGAPKFFSKIFKESIPNSNYQLDNSRPHFELLPAGKYDPMDENSEEKIYVPIKLK</sequence>
<accession>A0A4V1N1R1</accession>
<comment type="caution">
    <text evidence="2">The sequence shown here is derived from an EMBL/GenBank/DDBJ whole genome shotgun (WGS) entry which is preliminary data.</text>
</comment>
<evidence type="ECO:0000313" key="3">
    <source>
        <dbReference type="Proteomes" id="UP000290283"/>
    </source>
</evidence>
<keyword evidence="3" id="KW-1185">Reference proteome</keyword>
<dbReference type="AlphaFoldDB" id="A0A4V1N1R1"/>
<organism evidence="2 3">
    <name type="scientific">Flavobacterium amnicola</name>
    <dbReference type="NCBI Taxonomy" id="2506422"/>
    <lineage>
        <taxon>Bacteria</taxon>
        <taxon>Pseudomonadati</taxon>
        <taxon>Bacteroidota</taxon>
        <taxon>Flavobacteriia</taxon>
        <taxon>Flavobacteriales</taxon>
        <taxon>Flavobacteriaceae</taxon>
        <taxon>Flavobacterium</taxon>
    </lineage>
</organism>
<dbReference type="Pfam" id="PF06445">
    <property type="entry name" value="GyrI-like"/>
    <property type="match status" value="1"/>
</dbReference>
<reference evidence="3" key="1">
    <citation type="submission" date="2019-01" db="EMBL/GenBank/DDBJ databases">
        <title>Cytophagaceae bacterium strain CAR-16.</title>
        <authorList>
            <person name="Chen W.-M."/>
        </authorList>
    </citation>
    <scope>NUCLEOTIDE SEQUENCE [LARGE SCALE GENOMIC DNA]</scope>
    <source>
        <strain evidence="3">LLJ-11</strain>
    </source>
</reference>
<evidence type="ECO:0000313" key="2">
    <source>
        <dbReference type="EMBL" id="RXR17330.1"/>
    </source>
</evidence>
<dbReference type="OrthoDB" id="8560232at2"/>
<proteinExistence type="predicted"/>